<feature type="domain" description="AAA+ ATPase" evidence="5">
    <location>
        <begin position="27"/>
        <end position="152"/>
    </location>
</feature>
<dbReference type="InterPro" id="IPR027417">
    <property type="entry name" value="P-loop_NTPase"/>
</dbReference>
<comment type="caution">
    <text evidence="6">The sequence shown here is derived from an EMBL/GenBank/DDBJ whole genome shotgun (WGS) entry which is preliminary data.</text>
</comment>
<dbReference type="SUPFAM" id="SSF52540">
    <property type="entry name" value="P-loop containing nucleoside triphosphate hydrolases"/>
    <property type="match status" value="2"/>
</dbReference>
<sequence>MIQINNFKLSQNGQFLFKIQKLQINNNNQIIALIGNNGVGKTSFAKAVAKIEHKFEGVLTNTFKTNYIEQKYFVNNNNMSGGEYSKTKILEAFMADGNFIILDEPTVNLDRNNFNFLIKKMKCFKGVILLITHDRELIQKTANEILEIEDNELKYYKTNFKSYIFEKENEAKQHNINIEKYKWQKKQLEKDITTTRINNHKKENGSRKLSASEKKLQGGSGKSSMSKKLGALKTKLNKLDEVNDKYILNKKISFEFEQGLKRSEILHLNKYNFMINNRDKIALTGQNGSGKTTLMNFIYSQLSQLNNPLIKIGYLHQVMDDKLLNLSVKDFIDLKSYESRTIIRGYLSQFKYTDLMYLKKVRDLSEGEKVQLNLSAILSVPTNILLLDEPTNYLDLNSIMMLESAIKKYEGTIIIVSHDQVFIENTCNKTLNLNLYKDK</sequence>
<feature type="domain" description="AAA+ ATPase" evidence="5">
    <location>
        <begin position="277"/>
        <end position="437"/>
    </location>
</feature>
<dbReference type="AlphaFoldDB" id="A0A8E2UE13"/>
<dbReference type="PANTHER" id="PTHR19211:SF100">
    <property type="entry name" value="RIBOSOME PROTECTION PROTEIN VMLR"/>
    <property type="match status" value="1"/>
</dbReference>
<dbReference type="Gene3D" id="3.40.50.300">
    <property type="entry name" value="P-loop containing nucleotide triphosphate hydrolases"/>
    <property type="match status" value="3"/>
</dbReference>
<evidence type="ECO:0000256" key="1">
    <source>
        <dbReference type="ARBA" id="ARBA00022737"/>
    </source>
</evidence>
<dbReference type="GO" id="GO:0005524">
    <property type="term" value="F:ATP binding"/>
    <property type="evidence" value="ECO:0007669"/>
    <property type="project" value="UniProtKB-KW"/>
</dbReference>
<keyword evidence="7" id="KW-1185">Reference proteome</keyword>
<dbReference type="EMBL" id="PHND01000001">
    <property type="protein sequence ID" value="PPE04638.1"/>
    <property type="molecule type" value="Genomic_DNA"/>
</dbReference>
<dbReference type="InterPro" id="IPR003593">
    <property type="entry name" value="AAA+_ATPase"/>
</dbReference>
<gene>
    <name evidence="6" type="ORF">EELLY_v1c03180</name>
</gene>
<organism evidence="6 7">
    <name type="scientific">Entomoplasma ellychniae</name>
    <dbReference type="NCBI Taxonomy" id="2114"/>
    <lineage>
        <taxon>Bacteria</taxon>
        <taxon>Bacillati</taxon>
        <taxon>Mycoplasmatota</taxon>
        <taxon>Mollicutes</taxon>
        <taxon>Entomoplasmatales</taxon>
        <taxon>Entomoplasmataceae</taxon>
        <taxon>Entomoplasma</taxon>
    </lineage>
</organism>
<dbReference type="SMART" id="SM00382">
    <property type="entry name" value="AAA"/>
    <property type="match status" value="2"/>
</dbReference>
<proteinExistence type="predicted"/>
<keyword evidence="2" id="KW-0547">Nucleotide-binding</keyword>
<dbReference type="Proteomes" id="UP000239010">
    <property type="component" value="Unassembled WGS sequence"/>
</dbReference>
<evidence type="ECO:0000313" key="6">
    <source>
        <dbReference type="EMBL" id="PPE04638.1"/>
    </source>
</evidence>
<dbReference type="InterPro" id="IPR003439">
    <property type="entry name" value="ABC_transporter-like_ATP-bd"/>
</dbReference>
<accession>A0A8E2UE13</accession>
<reference evidence="6 7" key="1">
    <citation type="submission" date="2017-11" db="EMBL/GenBank/DDBJ databases">
        <title>Genome sequence of Entomoplasma ellychniae ELCN-1 (ATCC 43707).</title>
        <authorList>
            <person name="Lo W.-S."/>
            <person name="Gasparich G.E."/>
            <person name="Kuo C.-H."/>
        </authorList>
    </citation>
    <scope>NUCLEOTIDE SEQUENCE [LARGE SCALE GENOMIC DNA]</scope>
    <source>
        <strain evidence="6 7">ELCN-1</strain>
    </source>
</reference>
<dbReference type="InterPro" id="IPR050611">
    <property type="entry name" value="ABCF"/>
</dbReference>
<evidence type="ECO:0000256" key="2">
    <source>
        <dbReference type="ARBA" id="ARBA00022741"/>
    </source>
</evidence>
<dbReference type="GO" id="GO:0016887">
    <property type="term" value="F:ATP hydrolysis activity"/>
    <property type="evidence" value="ECO:0007669"/>
    <property type="project" value="InterPro"/>
</dbReference>
<feature type="region of interest" description="Disordered" evidence="4">
    <location>
        <begin position="193"/>
        <end position="226"/>
    </location>
</feature>
<name>A0A8E2UE13_9MOLU</name>
<dbReference type="PANTHER" id="PTHR19211">
    <property type="entry name" value="ATP-BINDING TRANSPORT PROTEIN-RELATED"/>
    <property type="match status" value="1"/>
</dbReference>
<evidence type="ECO:0000313" key="7">
    <source>
        <dbReference type="Proteomes" id="UP000239010"/>
    </source>
</evidence>
<evidence type="ECO:0000256" key="3">
    <source>
        <dbReference type="ARBA" id="ARBA00022840"/>
    </source>
</evidence>
<dbReference type="Pfam" id="PF00005">
    <property type="entry name" value="ABC_tran"/>
    <property type="match status" value="1"/>
</dbReference>
<protein>
    <submittedName>
        <fullName evidence="6">Vga family ABC-F type ribosomal protection protein</fullName>
    </submittedName>
</protein>
<feature type="compositionally biased region" description="Basic and acidic residues" evidence="4">
    <location>
        <begin position="200"/>
        <end position="216"/>
    </location>
</feature>
<dbReference type="RefSeq" id="WP_104205756.1">
    <property type="nucleotide sequence ID" value="NZ_PHND01000001.1"/>
</dbReference>
<evidence type="ECO:0000256" key="4">
    <source>
        <dbReference type="SAM" id="MobiDB-lite"/>
    </source>
</evidence>
<keyword evidence="1" id="KW-0677">Repeat</keyword>
<keyword evidence="3" id="KW-0067">ATP-binding</keyword>
<evidence type="ECO:0000259" key="5">
    <source>
        <dbReference type="SMART" id="SM00382"/>
    </source>
</evidence>